<dbReference type="EMBL" id="JAMKFB020000036">
    <property type="protein sequence ID" value="KAL0154291.1"/>
    <property type="molecule type" value="Genomic_DNA"/>
</dbReference>
<dbReference type="AlphaFoldDB" id="A0ABD0N0B3"/>
<reference evidence="1 2" key="1">
    <citation type="submission" date="2024-05" db="EMBL/GenBank/DDBJ databases">
        <title>Genome sequencing and assembly of Indian major carp, Cirrhinus mrigala (Hamilton, 1822).</title>
        <authorList>
            <person name="Mohindra V."/>
            <person name="Chowdhury L.M."/>
            <person name="Lal K."/>
            <person name="Jena J.K."/>
        </authorList>
    </citation>
    <scope>NUCLEOTIDE SEQUENCE [LARGE SCALE GENOMIC DNA]</scope>
    <source>
        <strain evidence="1">CM1030</strain>
        <tissue evidence="1">Blood</tissue>
    </source>
</reference>
<evidence type="ECO:0000313" key="1">
    <source>
        <dbReference type="EMBL" id="KAL0154291.1"/>
    </source>
</evidence>
<protein>
    <submittedName>
        <fullName evidence="1">Uncharacterized protein</fullName>
    </submittedName>
</protein>
<evidence type="ECO:0000313" key="2">
    <source>
        <dbReference type="Proteomes" id="UP001529510"/>
    </source>
</evidence>
<accession>A0ABD0N0B3</accession>
<dbReference type="Proteomes" id="UP001529510">
    <property type="component" value="Unassembled WGS sequence"/>
</dbReference>
<comment type="caution">
    <text evidence="1">The sequence shown here is derived from an EMBL/GenBank/DDBJ whole genome shotgun (WGS) entry which is preliminary data.</text>
</comment>
<keyword evidence="2" id="KW-1185">Reference proteome</keyword>
<organism evidence="1 2">
    <name type="scientific">Cirrhinus mrigala</name>
    <name type="common">Mrigala</name>
    <dbReference type="NCBI Taxonomy" id="683832"/>
    <lineage>
        <taxon>Eukaryota</taxon>
        <taxon>Metazoa</taxon>
        <taxon>Chordata</taxon>
        <taxon>Craniata</taxon>
        <taxon>Vertebrata</taxon>
        <taxon>Euteleostomi</taxon>
        <taxon>Actinopterygii</taxon>
        <taxon>Neopterygii</taxon>
        <taxon>Teleostei</taxon>
        <taxon>Ostariophysi</taxon>
        <taxon>Cypriniformes</taxon>
        <taxon>Cyprinidae</taxon>
        <taxon>Labeoninae</taxon>
        <taxon>Labeonini</taxon>
        <taxon>Cirrhinus</taxon>
    </lineage>
</organism>
<name>A0ABD0N0B3_CIRMR</name>
<sequence>MYPVSPELQRVASHQCALLRSRIRNDSPAGKRSAFRSAELKANRERYITERPFAPH</sequence>
<proteinExistence type="predicted"/>
<gene>
    <name evidence="1" type="ORF">M9458_050404</name>
</gene>